<dbReference type="Proteomes" id="UP000320333">
    <property type="component" value="Unassembled WGS sequence"/>
</dbReference>
<dbReference type="EMBL" id="QEAP01001502">
    <property type="protein sequence ID" value="TPX44244.1"/>
    <property type="molecule type" value="Genomic_DNA"/>
</dbReference>
<evidence type="ECO:0000313" key="2">
    <source>
        <dbReference type="EMBL" id="TPX44244.1"/>
    </source>
</evidence>
<name>A0A507CYL1_9FUNG</name>
<comment type="caution">
    <text evidence="2">The sequence shown here is derived from an EMBL/GenBank/DDBJ whole genome shotgun (WGS) entry which is preliminary data.</text>
</comment>
<sequence length="179" mass="19272">MIPNSVLRRAGASAAVVAAAAPLSPLPLPRSRTISNSPSSAASALPAPPTTTSSLDILKTSNSISFPYPINILIRARVTIVKETLQVLESLESNKEPIEEPILNRVETVRSKVLNLETSLLGDQDRCLKDFTWGMNPALGLISEEEAREGLVVELHDIKDGLVRELNQLVAIGTQKSTK</sequence>
<proteinExistence type="predicted"/>
<organism evidence="2 3">
    <name type="scientific">Chytriomyces confervae</name>
    <dbReference type="NCBI Taxonomy" id="246404"/>
    <lineage>
        <taxon>Eukaryota</taxon>
        <taxon>Fungi</taxon>
        <taxon>Fungi incertae sedis</taxon>
        <taxon>Chytridiomycota</taxon>
        <taxon>Chytridiomycota incertae sedis</taxon>
        <taxon>Chytridiomycetes</taxon>
        <taxon>Chytridiales</taxon>
        <taxon>Chytriomycetaceae</taxon>
        <taxon>Chytriomyces</taxon>
    </lineage>
</organism>
<gene>
    <name evidence="2" type="ORF">CcCBS67573_g10420</name>
</gene>
<dbReference type="AlphaFoldDB" id="A0A507CYL1"/>
<keyword evidence="3" id="KW-1185">Reference proteome</keyword>
<accession>A0A507CYL1</accession>
<protein>
    <submittedName>
        <fullName evidence="2">Uncharacterized protein</fullName>
    </submittedName>
</protein>
<dbReference type="OrthoDB" id="2133606at2759"/>
<evidence type="ECO:0000313" key="3">
    <source>
        <dbReference type="Proteomes" id="UP000320333"/>
    </source>
</evidence>
<feature type="region of interest" description="Disordered" evidence="1">
    <location>
        <begin position="28"/>
        <end position="52"/>
    </location>
</feature>
<evidence type="ECO:0000256" key="1">
    <source>
        <dbReference type="SAM" id="MobiDB-lite"/>
    </source>
</evidence>
<reference evidence="2 3" key="1">
    <citation type="journal article" date="2019" name="Sci. Rep.">
        <title>Comparative genomics of chytrid fungi reveal insights into the obligate biotrophic and pathogenic lifestyle of Synchytrium endobioticum.</title>
        <authorList>
            <person name="van de Vossenberg B.T.L.H."/>
            <person name="Warris S."/>
            <person name="Nguyen H.D.T."/>
            <person name="van Gent-Pelzer M.P.E."/>
            <person name="Joly D.L."/>
            <person name="van de Geest H.C."/>
            <person name="Bonants P.J.M."/>
            <person name="Smith D.S."/>
            <person name="Levesque C.A."/>
            <person name="van der Lee T.A.J."/>
        </authorList>
    </citation>
    <scope>NUCLEOTIDE SEQUENCE [LARGE SCALE GENOMIC DNA]</scope>
    <source>
        <strain evidence="2 3">CBS 675.73</strain>
    </source>
</reference>